<dbReference type="PANTHER" id="PTHR48024">
    <property type="entry name" value="GEO13361P1-RELATED"/>
    <property type="match status" value="1"/>
</dbReference>
<dbReference type="Gene3D" id="3.30.70.330">
    <property type="match status" value="1"/>
</dbReference>
<proteinExistence type="predicted"/>
<reference evidence="5 6" key="1">
    <citation type="submission" date="2024-01" db="EMBL/GenBank/DDBJ databases">
        <title>Comparative genomics of Cryptococcus and Kwoniella reveals pathogenesis evolution and contrasting modes of karyotype evolution via chromosome fusion or intercentromeric recombination.</title>
        <authorList>
            <person name="Coelho M.A."/>
            <person name="David-Palma M."/>
            <person name="Shea T."/>
            <person name="Bowers K."/>
            <person name="McGinley-Smith S."/>
            <person name="Mohammad A.W."/>
            <person name="Gnirke A."/>
            <person name="Yurkov A.M."/>
            <person name="Nowrousian M."/>
            <person name="Sun S."/>
            <person name="Cuomo C.A."/>
            <person name="Heitman J."/>
        </authorList>
    </citation>
    <scope>NUCLEOTIDE SEQUENCE [LARGE SCALE GENOMIC DNA]</scope>
    <source>
        <strain evidence="5">CBS 11374</strain>
    </source>
</reference>
<dbReference type="SMART" id="SM00360">
    <property type="entry name" value="RRM"/>
    <property type="match status" value="2"/>
</dbReference>
<name>A0ABZ1D2G0_9TREE</name>
<feature type="region of interest" description="Disordered" evidence="3">
    <location>
        <begin position="278"/>
        <end position="306"/>
    </location>
</feature>
<dbReference type="RefSeq" id="XP_062792748.1">
    <property type="nucleotide sequence ID" value="XM_062936697.1"/>
</dbReference>
<dbReference type="GeneID" id="87957114"/>
<protein>
    <recommendedName>
        <fullName evidence="4">RRM domain-containing protein</fullName>
    </recommendedName>
</protein>
<dbReference type="PANTHER" id="PTHR48024:SF56">
    <property type="entry name" value="HETEROGENEOUS NUCLEAR RIBONUCLEOPROTEIN A0"/>
    <property type="match status" value="1"/>
</dbReference>
<dbReference type="InterPro" id="IPR012677">
    <property type="entry name" value="Nucleotide-bd_a/b_plait_sf"/>
</dbReference>
<sequence length="306" mass="33360">MESPATAQETLLLHGFKTGNEGFGMNVLISDPSAKAQRTDASTSTIFIGGLNPKTTEEDVRGLLQGRGTIRHLKLGWDPVKQICKGFAFVEMASETEAKACLPLDSSLFQKRNLKVQISDPNHANKKTQDRLVRLFNLPENCQEGLLQQELEKIVPVKRLEVFARVHEAVAELLSAQDAGKLLLRNEPFEYDGQLIHFSTQDGRPPAASGPKADEITTTSFAPRAARKGKVLAKPRPTAVAAAVSTAAAMKDGSALVARGQDDFRALVASTNKQREDKLLSAKDGVAGEKRKAEHEENDEVKRSRP</sequence>
<evidence type="ECO:0000256" key="1">
    <source>
        <dbReference type="ARBA" id="ARBA00022884"/>
    </source>
</evidence>
<gene>
    <name evidence="5" type="ORF">IL334_004983</name>
</gene>
<evidence type="ECO:0000259" key="4">
    <source>
        <dbReference type="PROSITE" id="PS50102"/>
    </source>
</evidence>
<keyword evidence="6" id="KW-1185">Reference proteome</keyword>
<dbReference type="Proteomes" id="UP001329825">
    <property type="component" value="Chromosome 6"/>
</dbReference>
<evidence type="ECO:0000313" key="5">
    <source>
        <dbReference type="EMBL" id="WRT68008.1"/>
    </source>
</evidence>
<dbReference type="Pfam" id="PF00076">
    <property type="entry name" value="RRM_1"/>
    <property type="match status" value="1"/>
</dbReference>
<evidence type="ECO:0000313" key="6">
    <source>
        <dbReference type="Proteomes" id="UP001329825"/>
    </source>
</evidence>
<dbReference type="InterPro" id="IPR000504">
    <property type="entry name" value="RRM_dom"/>
</dbReference>
<feature type="domain" description="RRM" evidence="4">
    <location>
        <begin position="44"/>
        <end position="121"/>
    </location>
</feature>
<organism evidence="5 6">
    <name type="scientific">Kwoniella shivajii</name>
    <dbReference type="NCBI Taxonomy" id="564305"/>
    <lineage>
        <taxon>Eukaryota</taxon>
        <taxon>Fungi</taxon>
        <taxon>Dikarya</taxon>
        <taxon>Basidiomycota</taxon>
        <taxon>Agaricomycotina</taxon>
        <taxon>Tremellomycetes</taxon>
        <taxon>Tremellales</taxon>
        <taxon>Cryptococcaceae</taxon>
        <taxon>Kwoniella</taxon>
    </lineage>
</organism>
<evidence type="ECO:0000256" key="3">
    <source>
        <dbReference type="SAM" id="MobiDB-lite"/>
    </source>
</evidence>
<keyword evidence="1 2" id="KW-0694">RNA-binding</keyword>
<dbReference type="CDD" id="cd00590">
    <property type="entry name" value="RRM_SF"/>
    <property type="match status" value="1"/>
</dbReference>
<dbReference type="InterPro" id="IPR050886">
    <property type="entry name" value="RNA-binding_reg"/>
</dbReference>
<accession>A0ABZ1D2G0</accession>
<dbReference type="EMBL" id="CP141886">
    <property type="protein sequence ID" value="WRT68008.1"/>
    <property type="molecule type" value="Genomic_DNA"/>
</dbReference>
<evidence type="ECO:0000256" key="2">
    <source>
        <dbReference type="PROSITE-ProRule" id="PRU00176"/>
    </source>
</evidence>
<dbReference type="PROSITE" id="PS50102">
    <property type="entry name" value="RRM"/>
    <property type="match status" value="1"/>
</dbReference>
<dbReference type="SUPFAM" id="SSF54928">
    <property type="entry name" value="RNA-binding domain, RBD"/>
    <property type="match status" value="1"/>
</dbReference>
<dbReference type="InterPro" id="IPR035979">
    <property type="entry name" value="RBD_domain_sf"/>
</dbReference>